<dbReference type="GO" id="GO:0016747">
    <property type="term" value="F:acyltransferase activity, transferring groups other than amino-acyl groups"/>
    <property type="evidence" value="ECO:0007669"/>
    <property type="project" value="InterPro"/>
</dbReference>
<dbReference type="PANTHER" id="PTHR36927:SF3">
    <property type="entry name" value="GLUCANS BIOSYNTHESIS PROTEIN C"/>
    <property type="match status" value="1"/>
</dbReference>
<keyword evidence="3" id="KW-0012">Acyltransferase</keyword>
<feature type="transmembrane region" description="Helical" evidence="1">
    <location>
        <begin position="317"/>
        <end position="334"/>
    </location>
</feature>
<feature type="domain" description="Acyltransferase 3" evidence="2">
    <location>
        <begin position="8"/>
        <end position="362"/>
    </location>
</feature>
<dbReference type="PANTHER" id="PTHR36927">
    <property type="entry name" value="BLR4337 PROTEIN"/>
    <property type="match status" value="1"/>
</dbReference>
<feature type="transmembrane region" description="Helical" evidence="1">
    <location>
        <begin position="244"/>
        <end position="263"/>
    </location>
</feature>
<proteinExistence type="predicted"/>
<reference evidence="4" key="1">
    <citation type="submission" date="2011-03" db="EMBL/GenBank/DDBJ databases">
        <title>Draft genome sequence of Brevundimonas diminuta.</title>
        <authorList>
            <person name="Brown P.J.B."/>
            <person name="Buechlein A."/>
            <person name="Hemmerich C."/>
            <person name="Brun Y.V."/>
        </authorList>
    </citation>
    <scope>NUCLEOTIDE SEQUENCE [LARGE SCALE GENOMIC DNA]</scope>
    <source>
        <strain evidence="4">C19</strain>
    </source>
</reference>
<gene>
    <name evidence="3" type="ORF">ABI_19130</name>
</gene>
<feature type="transmembrane region" description="Helical" evidence="1">
    <location>
        <begin position="275"/>
        <end position="296"/>
    </location>
</feature>
<sequence length="383" mass="44434">METATRRYDLDWLRIIAFGLLIFYHIGMFYVTWGWHVKSDQASSAIEPLMLVVNPWRLELLFFISGVATRFLADKMPTWKLAGSRFNRLFWPLVFGMAVIVAPQAFYEIKTDLHYSGSYLEFWGKYLTGYGEWCDHEGCLTVPTWNHLWYVAYLLAYSLIFALIWPLLKRIPMQWAKSLPAWVYLAVPVALYWFCNGYLEPRFEETHAFVGDWAVHTISFGFFILGVMAAKFDRLFEIARRLRWLSLATGLAAYAMIAWLRYLYFAGKLPIPLEIAWPLGTFIESSQAVFLMVTLLGFARQHLSNADGPIRRTLTEAIFPFYIVHQTITVVAAYELNQLHWPLAIEATALVVITFGGCWLSYEIVRRIPLLRPLFGLTYKAKR</sequence>
<dbReference type="EMBL" id="GL883077">
    <property type="protein sequence ID" value="EGF93473.1"/>
    <property type="molecule type" value="Genomic_DNA"/>
</dbReference>
<keyword evidence="1" id="KW-0812">Transmembrane</keyword>
<dbReference type="InterPro" id="IPR002656">
    <property type="entry name" value="Acyl_transf_3_dom"/>
</dbReference>
<feature type="transmembrane region" description="Helical" evidence="1">
    <location>
        <begin position="12"/>
        <end position="35"/>
    </location>
</feature>
<feature type="transmembrane region" description="Helical" evidence="1">
    <location>
        <begin position="89"/>
        <end position="107"/>
    </location>
</feature>
<name>F4QL98_9CAUL</name>
<feature type="transmembrane region" description="Helical" evidence="1">
    <location>
        <begin position="340"/>
        <end position="362"/>
    </location>
</feature>
<feature type="transmembrane region" description="Helical" evidence="1">
    <location>
        <begin position="175"/>
        <end position="193"/>
    </location>
</feature>
<keyword evidence="4" id="KW-1185">Reference proteome</keyword>
<evidence type="ECO:0000313" key="3">
    <source>
        <dbReference type="EMBL" id="EGF93473.1"/>
    </source>
</evidence>
<evidence type="ECO:0000259" key="2">
    <source>
        <dbReference type="Pfam" id="PF01757"/>
    </source>
</evidence>
<dbReference type="RefSeq" id="WP_006272670.1">
    <property type="nucleotide sequence ID" value="NZ_GL883077.1"/>
</dbReference>
<dbReference type="HOGENOM" id="CLU_036182_0_0_5"/>
<keyword evidence="1" id="KW-1133">Transmembrane helix</keyword>
<dbReference type="Proteomes" id="UP000006512">
    <property type="component" value="Unassembled WGS sequence"/>
</dbReference>
<dbReference type="Pfam" id="PF01757">
    <property type="entry name" value="Acyl_transf_3"/>
    <property type="match status" value="1"/>
</dbReference>
<evidence type="ECO:0000256" key="1">
    <source>
        <dbReference type="SAM" id="Phobius"/>
    </source>
</evidence>
<feature type="transmembrane region" description="Helical" evidence="1">
    <location>
        <begin position="213"/>
        <end position="232"/>
    </location>
</feature>
<keyword evidence="1" id="KW-0472">Membrane</keyword>
<dbReference type="OrthoDB" id="9809782at2"/>
<dbReference type="InterPro" id="IPR050623">
    <property type="entry name" value="Glucan_succinyl_AcylTrfase"/>
</dbReference>
<feature type="transmembrane region" description="Helical" evidence="1">
    <location>
        <begin position="55"/>
        <end position="73"/>
    </location>
</feature>
<organism evidence="3 4">
    <name type="scientific">Asticcacaulis biprosthecium C19</name>
    <dbReference type="NCBI Taxonomy" id="715226"/>
    <lineage>
        <taxon>Bacteria</taxon>
        <taxon>Pseudomonadati</taxon>
        <taxon>Pseudomonadota</taxon>
        <taxon>Alphaproteobacteria</taxon>
        <taxon>Caulobacterales</taxon>
        <taxon>Caulobacteraceae</taxon>
        <taxon>Asticcacaulis</taxon>
    </lineage>
</organism>
<dbReference type="AlphaFoldDB" id="F4QL98"/>
<protein>
    <submittedName>
        <fullName evidence="3">Acyltransferase family protein</fullName>
    </submittedName>
</protein>
<keyword evidence="3" id="KW-0808">Transferase</keyword>
<evidence type="ECO:0000313" key="4">
    <source>
        <dbReference type="Proteomes" id="UP000006512"/>
    </source>
</evidence>
<dbReference type="STRING" id="715226.ABI_19130"/>
<feature type="transmembrane region" description="Helical" evidence="1">
    <location>
        <begin position="148"/>
        <end position="168"/>
    </location>
</feature>
<dbReference type="eggNOG" id="COG1835">
    <property type="taxonomic scope" value="Bacteria"/>
</dbReference>
<accession>F4QL98</accession>